<protein>
    <submittedName>
        <fullName evidence="8">Kelch motif family protein</fullName>
    </submittedName>
</protein>
<evidence type="ECO:0000256" key="5">
    <source>
        <dbReference type="SAM" id="MobiDB-lite"/>
    </source>
</evidence>
<dbReference type="EMBL" id="CCKQ01011485">
    <property type="protein sequence ID" value="CDW83056.1"/>
    <property type="molecule type" value="Genomic_DNA"/>
</dbReference>
<dbReference type="AlphaFoldDB" id="A0A078AMC3"/>
<evidence type="ECO:0000313" key="9">
    <source>
        <dbReference type="Proteomes" id="UP000039865"/>
    </source>
</evidence>
<reference evidence="8 9" key="1">
    <citation type="submission" date="2014-06" db="EMBL/GenBank/DDBJ databases">
        <authorList>
            <person name="Swart Estienne"/>
        </authorList>
    </citation>
    <scope>NUCLEOTIDE SEQUENCE [LARGE SCALE GENOMIC DNA]</scope>
    <source>
        <strain evidence="8 9">130c</strain>
    </source>
</reference>
<sequence length="479" mass="54719">MEGLIQCDDCHEEFNKSNKQPKILPKCGHTLCLQCIKSLKNNQCSQCGTRQTIENPDMLLLNEKLLNILDLVYSKGGNPIGGGGPNYGAPLKSASIKKNTNANSDYYEPEYINSNEEDLNNRATGIITNQVTGKVFCFKHQDKEIEYFCKICHSIVCPRCMFAEHNGHELAQLEDVTNIIKQNIYDLHKLLLNTKRINEDNRNYIQHIKEEVLRLKEQQLRNIDKGFGDLIKKLEEKRDELKNEFSNKYLTEENKVLSKTQMLDQNSEEIQNIEIIYDELMKFIEKNNDAKILTKINDISSFISKSIEDLEMIAKKKGFDKNEALIDSSLKPLTLNVQKAYELISKFNMVPTTKTKAPQNQLDNGMPPQQQQKQMMAQQQQIQQQQQNRGYSSSASNYGENLNYQNFQSNPPQTQPIQNHQRKQQFTEDQIDHNSNNIQQQLTQVRSNFGKDGSSNGPGIPPGSQPRGGGPGGIYHPDY</sequence>
<gene>
    <name evidence="8" type="primary">Contig3675.g3920</name>
    <name evidence="8" type="ORF">STYLEM_12095</name>
</gene>
<feature type="domain" description="RING-type" evidence="6">
    <location>
        <begin position="7"/>
        <end position="47"/>
    </location>
</feature>
<evidence type="ECO:0000256" key="3">
    <source>
        <dbReference type="ARBA" id="ARBA00022833"/>
    </source>
</evidence>
<evidence type="ECO:0000256" key="2">
    <source>
        <dbReference type="ARBA" id="ARBA00022771"/>
    </source>
</evidence>
<dbReference type="PROSITE" id="PS50119">
    <property type="entry name" value="ZF_BBOX"/>
    <property type="match status" value="1"/>
</dbReference>
<feature type="domain" description="B box-type" evidence="7">
    <location>
        <begin position="132"/>
        <end position="173"/>
    </location>
</feature>
<accession>A0A078AMC3</accession>
<dbReference type="InterPro" id="IPR047153">
    <property type="entry name" value="TRIM45/56/19-like"/>
</dbReference>
<dbReference type="Gene3D" id="3.30.160.60">
    <property type="entry name" value="Classic Zinc Finger"/>
    <property type="match status" value="1"/>
</dbReference>
<dbReference type="CDD" id="cd19756">
    <property type="entry name" value="Bbox2"/>
    <property type="match status" value="1"/>
</dbReference>
<dbReference type="PROSITE" id="PS50089">
    <property type="entry name" value="ZF_RING_2"/>
    <property type="match status" value="1"/>
</dbReference>
<dbReference type="PROSITE" id="PS00518">
    <property type="entry name" value="ZF_RING_1"/>
    <property type="match status" value="1"/>
</dbReference>
<dbReference type="PANTHER" id="PTHR25462:SF296">
    <property type="entry name" value="MEIOTIC P26, ISOFORM F"/>
    <property type="match status" value="1"/>
</dbReference>
<proteinExistence type="predicted"/>
<dbReference type="InterPro" id="IPR017907">
    <property type="entry name" value="Znf_RING_CS"/>
</dbReference>
<keyword evidence="3" id="KW-0862">Zinc</keyword>
<dbReference type="Gene3D" id="3.30.40.10">
    <property type="entry name" value="Zinc/RING finger domain, C3HC4 (zinc finger)"/>
    <property type="match status" value="1"/>
</dbReference>
<keyword evidence="2 4" id="KW-0863">Zinc-finger</keyword>
<dbReference type="InterPro" id="IPR001841">
    <property type="entry name" value="Znf_RING"/>
</dbReference>
<feature type="compositionally biased region" description="Polar residues" evidence="5">
    <location>
        <begin position="388"/>
        <end position="419"/>
    </location>
</feature>
<dbReference type="PANTHER" id="PTHR25462">
    <property type="entry name" value="BONUS, ISOFORM C-RELATED"/>
    <property type="match status" value="1"/>
</dbReference>
<feature type="region of interest" description="Disordered" evidence="5">
    <location>
        <begin position="355"/>
        <end position="479"/>
    </location>
</feature>
<evidence type="ECO:0000256" key="4">
    <source>
        <dbReference type="PROSITE-ProRule" id="PRU00024"/>
    </source>
</evidence>
<keyword evidence="9" id="KW-1185">Reference proteome</keyword>
<evidence type="ECO:0000256" key="1">
    <source>
        <dbReference type="ARBA" id="ARBA00022723"/>
    </source>
</evidence>
<feature type="compositionally biased region" description="Polar residues" evidence="5">
    <location>
        <begin position="433"/>
        <end position="447"/>
    </location>
</feature>
<feature type="compositionally biased region" description="Low complexity" evidence="5">
    <location>
        <begin position="369"/>
        <end position="387"/>
    </location>
</feature>
<evidence type="ECO:0000259" key="7">
    <source>
        <dbReference type="PROSITE" id="PS50119"/>
    </source>
</evidence>
<keyword evidence="1" id="KW-0479">Metal-binding</keyword>
<organism evidence="8 9">
    <name type="scientific">Stylonychia lemnae</name>
    <name type="common">Ciliate</name>
    <dbReference type="NCBI Taxonomy" id="5949"/>
    <lineage>
        <taxon>Eukaryota</taxon>
        <taxon>Sar</taxon>
        <taxon>Alveolata</taxon>
        <taxon>Ciliophora</taxon>
        <taxon>Intramacronucleata</taxon>
        <taxon>Spirotrichea</taxon>
        <taxon>Stichotrichia</taxon>
        <taxon>Sporadotrichida</taxon>
        <taxon>Oxytrichidae</taxon>
        <taxon>Stylonychinae</taxon>
        <taxon>Stylonychia</taxon>
    </lineage>
</organism>
<dbReference type="InterPro" id="IPR013083">
    <property type="entry name" value="Znf_RING/FYVE/PHD"/>
</dbReference>
<dbReference type="InParanoid" id="A0A078AMC3"/>
<dbReference type="SUPFAM" id="SSF57845">
    <property type="entry name" value="B-box zinc-binding domain"/>
    <property type="match status" value="1"/>
</dbReference>
<dbReference type="Pfam" id="PF00643">
    <property type="entry name" value="zf-B_box"/>
    <property type="match status" value="1"/>
</dbReference>
<evidence type="ECO:0000313" key="8">
    <source>
        <dbReference type="EMBL" id="CDW83056.1"/>
    </source>
</evidence>
<evidence type="ECO:0000259" key="6">
    <source>
        <dbReference type="PROSITE" id="PS50089"/>
    </source>
</evidence>
<dbReference type="InterPro" id="IPR000315">
    <property type="entry name" value="Znf_B-box"/>
</dbReference>
<dbReference type="GO" id="GO:0008270">
    <property type="term" value="F:zinc ion binding"/>
    <property type="evidence" value="ECO:0007669"/>
    <property type="project" value="UniProtKB-KW"/>
</dbReference>
<name>A0A078AMC3_STYLE</name>
<dbReference type="GO" id="GO:0061630">
    <property type="term" value="F:ubiquitin protein ligase activity"/>
    <property type="evidence" value="ECO:0007669"/>
    <property type="project" value="TreeGrafter"/>
</dbReference>
<dbReference type="OrthoDB" id="5828209at2759"/>
<dbReference type="Proteomes" id="UP000039865">
    <property type="component" value="Unassembled WGS sequence"/>
</dbReference>
<dbReference type="SUPFAM" id="SSF57850">
    <property type="entry name" value="RING/U-box"/>
    <property type="match status" value="1"/>
</dbReference>